<feature type="signal peptide" evidence="2">
    <location>
        <begin position="1"/>
        <end position="22"/>
    </location>
</feature>
<dbReference type="CDD" id="cd04216">
    <property type="entry name" value="Phytocyanin"/>
    <property type="match status" value="1"/>
</dbReference>
<feature type="chain" id="PRO_5047403211" description="Phytocyanin domain-containing protein" evidence="2">
    <location>
        <begin position="23"/>
        <end position="161"/>
    </location>
</feature>
<comment type="caution">
    <text evidence="4">The sequence shown here is derived from an EMBL/GenBank/DDBJ whole genome shotgun (WGS) entry which is preliminary data.</text>
</comment>
<evidence type="ECO:0000256" key="2">
    <source>
        <dbReference type="SAM" id="SignalP"/>
    </source>
</evidence>
<accession>A0ABR0VQR0</accession>
<keyword evidence="1" id="KW-1133">Transmembrane helix</keyword>
<keyword evidence="5" id="KW-1185">Reference proteome</keyword>
<sequence>MASKAFLIAIIVVGIAAPKAFATDYVVGWALGVNYTAWAEGKDFYVGDRLSNVSRLIDFLFKIYCALLYVLVNGPQKWVFQYAEGTHNVYKVNGTAFQQCTVPPPSEALTSGNDVITLATPGRKWYVCGVGKHCVNGMKLVIIVYPVMAPASARLQLRLRA</sequence>
<dbReference type="EMBL" id="JABTTQ020000825">
    <property type="protein sequence ID" value="KAK6137586.1"/>
    <property type="molecule type" value="Genomic_DNA"/>
</dbReference>
<evidence type="ECO:0000313" key="4">
    <source>
        <dbReference type="EMBL" id="KAK6137586.1"/>
    </source>
</evidence>
<dbReference type="PANTHER" id="PTHR33021">
    <property type="entry name" value="BLUE COPPER PROTEIN"/>
    <property type="match status" value="1"/>
</dbReference>
<keyword evidence="1" id="KW-0812">Transmembrane</keyword>
<evidence type="ECO:0000256" key="1">
    <source>
        <dbReference type="SAM" id="Phobius"/>
    </source>
</evidence>
<proteinExistence type="predicted"/>
<evidence type="ECO:0000313" key="5">
    <source>
        <dbReference type="Proteomes" id="UP001318860"/>
    </source>
</evidence>
<feature type="transmembrane region" description="Helical" evidence="1">
    <location>
        <begin position="53"/>
        <end position="72"/>
    </location>
</feature>
<dbReference type="PANTHER" id="PTHR33021:SF533">
    <property type="entry name" value="PHYTOCYANIN DOMAIN-CONTAINING PROTEIN"/>
    <property type="match status" value="1"/>
</dbReference>
<feature type="domain" description="Phytocyanin" evidence="3">
    <location>
        <begin position="23"/>
        <end position="146"/>
    </location>
</feature>
<dbReference type="Proteomes" id="UP001318860">
    <property type="component" value="Unassembled WGS sequence"/>
</dbReference>
<protein>
    <recommendedName>
        <fullName evidence="3">Phytocyanin domain-containing protein</fullName>
    </recommendedName>
</protein>
<dbReference type="Pfam" id="PF02298">
    <property type="entry name" value="Cu_bind_like"/>
    <property type="match status" value="1"/>
</dbReference>
<keyword evidence="2" id="KW-0732">Signal</keyword>
<reference evidence="4 5" key="1">
    <citation type="journal article" date="2021" name="Comput. Struct. Biotechnol. J.">
        <title>De novo genome assembly of the potent medicinal plant Rehmannia glutinosa using nanopore technology.</title>
        <authorList>
            <person name="Ma L."/>
            <person name="Dong C."/>
            <person name="Song C."/>
            <person name="Wang X."/>
            <person name="Zheng X."/>
            <person name="Niu Y."/>
            <person name="Chen S."/>
            <person name="Feng W."/>
        </authorList>
    </citation>
    <scope>NUCLEOTIDE SEQUENCE [LARGE SCALE GENOMIC DNA]</scope>
    <source>
        <strain evidence="4">DH-2019</strain>
    </source>
</reference>
<dbReference type="InterPro" id="IPR008972">
    <property type="entry name" value="Cupredoxin"/>
</dbReference>
<dbReference type="InterPro" id="IPR039391">
    <property type="entry name" value="Phytocyanin-like"/>
</dbReference>
<dbReference type="SUPFAM" id="SSF49503">
    <property type="entry name" value="Cupredoxins"/>
    <property type="match status" value="1"/>
</dbReference>
<dbReference type="PROSITE" id="PS51485">
    <property type="entry name" value="PHYTOCYANIN"/>
    <property type="match status" value="1"/>
</dbReference>
<gene>
    <name evidence="4" type="ORF">DH2020_028666</name>
</gene>
<evidence type="ECO:0000259" key="3">
    <source>
        <dbReference type="PROSITE" id="PS51485"/>
    </source>
</evidence>
<dbReference type="InterPro" id="IPR003245">
    <property type="entry name" value="Phytocyanin_dom"/>
</dbReference>
<organism evidence="4 5">
    <name type="scientific">Rehmannia glutinosa</name>
    <name type="common">Chinese foxglove</name>
    <dbReference type="NCBI Taxonomy" id="99300"/>
    <lineage>
        <taxon>Eukaryota</taxon>
        <taxon>Viridiplantae</taxon>
        <taxon>Streptophyta</taxon>
        <taxon>Embryophyta</taxon>
        <taxon>Tracheophyta</taxon>
        <taxon>Spermatophyta</taxon>
        <taxon>Magnoliopsida</taxon>
        <taxon>eudicotyledons</taxon>
        <taxon>Gunneridae</taxon>
        <taxon>Pentapetalae</taxon>
        <taxon>asterids</taxon>
        <taxon>lamiids</taxon>
        <taxon>Lamiales</taxon>
        <taxon>Orobanchaceae</taxon>
        <taxon>Rehmannieae</taxon>
        <taxon>Rehmannia</taxon>
    </lineage>
</organism>
<dbReference type="Gene3D" id="2.60.40.420">
    <property type="entry name" value="Cupredoxins - blue copper proteins"/>
    <property type="match status" value="1"/>
</dbReference>
<name>A0ABR0VQR0_REHGL</name>
<keyword evidence="1" id="KW-0472">Membrane</keyword>